<dbReference type="SUPFAM" id="SSF48371">
    <property type="entry name" value="ARM repeat"/>
    <property type="match status" value="1"/>
</dbReference>
<accession>A0ABR2KZM4</accession>
<name>A0ABR2KZM4_9EUKA</name>
<keyword evidence="3" id="KW-1185">Reference proteome</keyword>
<feature type="compositionally biased region" description="Polar residues" evidence="1">
    <location>
        <begin position="258"/>
        <end position="270"/>
    </location>
</feature>
<feature type="compositionally biased region" description="Basic residues" evidence="1">
    <location>
        <begin position="183"/>
        <end position="196"/>
    </location>
</feature>
<feature type="region of interest" description="Disordered" evidence="1">
    <location>
        <begin position="344"/>
        <end position="368"/>
    </location>
</feature>
<feature type="region of interest" description="Disordered" evidence="1">
    <location>
        <begin position="610"/>
        <end position="634"/>
    </location>
</feature>
<dbReference type="EMBL" id="JAPFFF010000002">
    <property type="protein sequence ID" value="KAK8896503.1"/>
    <property type="molecule type" value="Genomic_DNA"/>
</dbReference>
<dbReference type="InterPro" id="IPR016024">
    <property type="entry name" value="ARM-type_fold"/>
</dbReference>
<feature type="compositionally biased region" description="Low complexity" evidence="1">
    <location>
        <begin position="206"/>
        <end position="250"/>
    </location>
</feature>
<comment type="caution">
    <text evidence="2">The sequence shown here is derived from an EMBL/GenBank/DDBJ whole genome shotgun (WGS) entry which is preliminary data.</text>
</comment>
<feature type="region of interest" description="Disordered" evidence="1">
    <location>
        <begin position="180"/>
        <end position="323"/>
    </location>
</feature>
<evidence type="ECO:0000313" key="2">
    <source>
        <dbReference type="EMBL" id="KAK8896503.1"/>
    </source>
</evidence>
<feature type="compositionally biased region" description="Basic and acidic residues" evidence="1">
    <location>
        <begin position="300"/>
        <end position="311"/>
    </location>
</feature>
<organism evidence="2 3">
    <name type="scientific">Tritrichomonas musculus</name>
    <dbReference type="NCBI Taxonomy" id="1915356"/>
    <lineage>
        <taxon>Eukaryota</taxon>
        <taxon>Metamonada</taxon>
        <taxon>Parabasalia</taxon>
        <taxon>Tritrichomonadida</taxon>
        <taxon>Tritrichomonadidae</taxon>
        <taxon>Tritrichomonas</taxon>
    </lineage>
</organism>
<sequence>MRKTKPSDIELAFHSHAQSEADLNNSEKSTASFFLPSLVAKLDLDEKPEVRLSAIKSLIEIFTKSCAHQRDDRMNDTALASLREIIINKCSKSQHNEALRLICAISAGRRSDFSSRAKMLISDILPSIGYLSSEYEAYRAFAISFLVANSVEGREDSLDIFKVFLDVFISATTTGINLNKAQNKNKHRNKVKKRVQNNHDKDNDDNINNNDINNNDINNNDINNNDINNNDINNNDINSNDSNNNDSNINNEDDKTSDNQNGNSINSADNQKNEITEENDINSIENAEIINNNDNNSKITDLKDENNKEDENSNIIGSNENENIEKVETTSIEEPMEINNIEISNIQENSNVKDDDDESNADNSNNPVFVASPVSFASLKRRTKNRGSTQSLRELIQGATLIASALPAEAAAEDLIDELKTVISICIGNENEKDDVSLDPLLVIDGLDLFLVLYECLYERHQELHISMNELDISSSDSSQLLKMHDFISHFRPLIETLPLRVNTNVGGNKGKNKAKEKALRSKVSDVLRCVDGCSKRQLDLAFNAQHVTIEGARRVILAEAVKRVTQKNFLSHLQSNPALQSDLGFSLVSNQTAVKLIKRFKSEIKQERVVSKKEREMDRMKKRKMKETGNLYE</sequence>
<protein>
    <recommendedName>
        <fullName evidence="4">Interferon-related developmental regulator N-terminal domain-containing protein</fullName>
    </recommendedName>
</protein>
<reference evidence="2 3" key="1">
    <citation type="submission" date="2024-04" db="EMBL/GenBank/DDBJ databases">
        <title>Tritrichomonas musculus Genome.</title>
        <authorList>
            <person name="Alves-Ferreira E."/>
            <person name="Grigg M."/>
            <person name="Lorenzi H."/>
            <person name="Galac M."/>
        </authorList>
    </citation>
    <scope>NUCLEOTIDE SEQUENCE [LARGE SCALE GENOMIC DNA]</scope>
    <source>
        <strain evidence="2 3">EAF2021</strain>
    </source>
</reference>
<evidence type="ECO:0000313" key="3">
    <source>
        <dbReference type="Proteomes" id="UP001470230"/>
    </source>
</evidence>
<evidence type="ECO:0000256" key="1">
    <source>
        <dbReference type="SAM" id="MobiDB-lite"/>
    </source>
</evidence>
<feature type="compositionally biased region" description="Low complexity" evidence="1">
    <location>
        <begin position="281"/>
        <end position="297"/>
    </location>
</feature>
<dbReference type="Proteomes" id="UP001470230">
    <property type="component" value="Unassembled WGS sequence"/>
</dbReference>
<feature type="compositionally biased region" description="Basic and acidic residues" evidence="1">
    <location>
        <begin position="610"/>
        <end position="620"/>
    </location>
</feature>
<gene>
    <name evidence="2" type="ORF">M9Y10_014410</name>
</gene>
<proteinExistence type="predicted"/>
<evidence type="ECO:0008006" key="4">
    <source>
        <dbReference type="Google" id="ProtNLM"/>
    </source>
</evidence>